<gene>
    <name evidence="1" type="ORF">ONE63_000043</name>
</gene>
<organism evidence="1 2">
    <name type="scientific">Megalurothrips usitatus</name>
    <name type="common">bean blossom thrips</name>
    <dbReference type="NCBI Taxonomy" id="439358"/>
    <lineage>
        <taxon>Eukaryota</taxon>
        <taxon>Metazoa</taxon>
        <taxon>Ecdysozoa</taxon>
        <taxon>Arthropoda</taxon>
        <taxon>Hexapoda</taxon>
        <taxon>Insecta</taxon>
        <taxon>Pterygota</taxon>
        <taxon>Neoptera</taxon>
        <taxon>Paraneoptera</taxon>
        <taxon>Thysanoptera</taxon>
        <taxon>Terebrantia</taxon>
        <taxon>Thripoidea</taxon>
        <taxon>Thripidae</taxon>
        <taxon>Megalurothrips</taxon>
    </lineage>
</organism>
<accession>A0AAV7XX85</accession>
<reference evidence="1" key="1">
    <citation type="submission" date="2022-12" db="EMBL/GenBank/DDBJ databases">
        <title>Chromosome-level genome assembly of the bean flower thrips Megalurothrips usitatus.</title>
        <authorList>
            <person name="Ma L."/>
            <person name="Liu Q."/>
            <person name="Li H."/>
            <person name="Cai W."/>
        </authorList>
    </citation>
    <scope>NUCLEOTIDE SEQUENCE</scope>
    <source>
        <strain evidence="1">Cailab_2022a</strain>
    </source>
</reference>
<evidence type="ECO:0000313" key="1">
    <source>
        <dbReference type="EMBL" id="KAJ1531359.1"/>
    </source>
</evidence>
<name>A0AAV7XX85_9NEOP</name>
<comment type="caution">
    <text evidence="1">The sequence shown here is derived from an EMBL/GenBank/DDBJ whole genome shotgun (WGS) entry which is preliminary data.</text>
</comment>
<dbReference type="AlphaFoldDB" id="A0AAV7XX85"/>
<protein>
    <submittedName>
        <fullName evidence="1">Uncharacterized protein</fullName>
    </submittedName>
</protein>
<proteinExistence type="predicted"/>
<dbReference type="EMBL" id="JAPTSV010000001">
    <property type="protein sequence ID" value="KAJ1531359.1"/>
    <property type="molecule type" value="Genomic_DNA"/>
</dbReference>
<dbReference type="Proteomes" id="UP001075354">
    <property type="component" value="Chromosome 1"/>
</dbReference>
<evidence type="ECO:0000313" key="2">
    <source>
        <dbReference type="Proteomes" id="UP001075354"/>
    </source>
</evidence>
<sequence>MEARDKCLPENVTVSETLARVPLQSLLDHTVERLLLLQEDVIKSFGSGEKKFTLKCKWGFDGASGQSNYKQKFDGVDADDSSIVITSLVPLQLLENSTEKIAWYNIRSSSSRLCRPLKIEFCKESSEFSKTEKVKTDEEILHLKPTVVNVTPEIIVKVTHDLACTMIDGKVCSALTGKNDFCRYIMAKIRFYIIQHFCVSLFLYAGISCQRCVVCGAYPSELNNLPLILKKVPNASAFEFGLSPLHSYIRYFDTFYML</sequence>
<keyword evidence="2" id="KW-1185">Reference proteome</keyword>